<evidence type="ECO:0000313" key="3">
    <source>
        <dbReference type="Proteomes" id="UP000677228"/>
    </source>
</evidence>
<accession>A0A8S2FIT4</accession>
<dbReference type="AlphaFoldDB" id="A0A8S2FIT4"/>
<evidence type="ECO:0000313" key="2">
    <source>
        <dbReference type="EMBL" id="CAF4271143.1"/>
    </source>
</evidence>
<reference evidence="1" key="1">
    <citation type="submission" date="2021-02" db="EMBL/GenBank/DDBJ databases">
        <authorList>
            <person name="Nowell W R."/>
        </authorList>
    </citation>
    <scope>NUCLEOTIDE SEQUENCE</scope>
</reference>
<dbReference type="EMBL" id="CAJNOK010032129">
    <property type="protein sequence ID" value="CAF1480628.1"/>
    <property type="molecule type" value="Genomic_DNA"/>
</dbReference>
<comment type="caution">
    <text evidence="1">The sequence shown here is derived from an EMBL/GenBank/DDBJ whole genome shotgun (WGS) entry which is preliminary data.</text>
</comment>
<evidence type="ECO:0000313" key="1">
    <source>
        <dbReference type="EMBL" id="CAF1480628.1"/>
    </source>
</evidence>
<sequence length="18" mass="2103">MNILEQTQVLHSDAFLDE</sequence>
<proteinExistence type="predicted"/>
<protein>
    <submittedName>
        <fullName evidence="1">Uncharacterized protein</fullName>
    </submittedName>
</protein>
<gene>
    <name evidence="1" type="ORF">OVA965_LOCUS36047</name>
    <name evidence="2" type="ORF">TMI583_LOCUS37040</name>
</gene>
<dbReference type="EMBL" id="CAJOBA010054050">
    <property type="protein sequence ID" value="CAF4271143.1"/>
    <property type="molecule type" value="Genomic_DNA"/>
</dbReference>
<name>A0A8S2FIT4_9BILA</name>
<dbReference type="Proteomes" id="UP000677228">
    <property type="component" value="Unassembled WGS sequence"/>
</dbReference>
<dbReference type="Proteomes" id="UP000682733">
    <property type="component" value="Unassembled WGS sequence"/>
</dbReference>
<organism evidence="1 3">
    <name type="scientific">Didymodactylos carnosus</name>
    <dbReference type="NCBI Taxonomy" id="1234261"/>
    <lineage>
        <taxon>Eukaryota</taxon>
        <taxon>Metazoa</taxon>
        <taxon>Spiralia</taxon>
        <taxon>Gnathifera</taxon>
        <taxon>Rotifera</taxon>
        <taxon>Eurotatoria</taxon>
        <taxon>Bdelloidea</taxon>
        <taxon>Philodinida</taxon>
        <taxon>Philodinidae</taxon>
        <taxon>Didymodactylos</taxon>
    </lineage>
</organism>
<feature type="non-terminal residue" evidence="1">
    <location>
        <position position="18"/>
    </location>
</feature>